<reference evidence="1" key="1">
    <citation type="journal article" date="2021" name="New Phytol.">
        <title>Evolutionary innovations through gain and loss of genes in the ectomycorrhizal Boletales.</title>
        <authorList>
            <person name="Wu G."/>
            <person name="Miyauchi S."/>
            <person name="Morin E."/>
            <person name="Kuo A."/>
            <person name="Drula E."/>
            <person name="Varga T."/>
            <person name="Kohler A."/>
            <person name="Feng B."/>
            <person name="Cao Y."/>
            <person name="Lipzen A."/>
            <person name="Daum C."/>
            <person name="Hundley H."/>
            <person name="Pangilinan J."/>
            <person name="Johnson J."/>
            <person name="Barry K."/>
            <person name="LaButti K."/>
            <person name="Ng V."/>
            <person name="Ahrendt S."/>
            <person name="Min B."/>
            <person name="Choi I.G."/>
            <person name="Park H."/>
            <person name="Plett J.M."/>
            <person name="Magnuson J."/>
            <person name="Spatafora J.W."/>
            <person name="Nagy L.G."/>
            <person name="Henrissat B."/>
            <person name="Grigoriev I.V."/>
            <person name="Yang Z.L."/>
            <person name="Xu J."/>
            <person name="Martin F.M."/>
        </authorList>
    </citation>
    <scope>NUCLEOTIDE SEQUENCE</scope>
    <source>
        <strain evidence="1">ATCC 28755</strain>
    </source>
</reference>
<keyword evidence="2" id="KW-1185">Reference proteome</keyword>
<evidence type="ECO:0000313" key="2">
    <source>
        <dbReference type="Proteomes" id="UP000790377"/>
    </source>
</evidence>
<comment type="caution">
    <text evidence="1">The sequence shown here is derived from an EMBL/GenBank/DDBJ whole genome shotgun (WGS) entry which is preliminary data.</text>
</comment>
<dbReference type="Proteomes" id="UP000790377">
    <property type="component" value="Unassembled WGS sequence"/>
</dbReference>
<name>A0ACB8A082_9AGAM</name>
<evidence type="ECO:0000313" key="1">
    <source>
        <dbReference type="EMBL" id="KAH7906317.1"/>
    </source>
</evidence>
<dbReference type="EMBL" id="MU268037">
    <property type="protein sequence ID" value="KAH7906317.1"/>
    <property type="molecule type" value="Genomic_DNA"/>
</dbReference>
<organism evidence="1 2">
    <name type="scientific">Hygrophoropsis aurantiaca</name>
    <dbReference type="NCBI Taxonomy" id="72124"/>
    <lineage>
        <taxon>Eukaryota</taxon>
        <taxon>Fungi</taxon>
        <taxon>Dikarya</taxon>
        <taxon>Basidiomycota</taxon>
        <taxon>Agaricomycotina</taxon>
        <taxon>Agaricomycetes</taxon>
        <taxon>Agaricomycetidae</taxon>
        <taxon>Boletales</taxon>
        <taxon>Coniophorineae</taxon>
        <taxon>Hygrophoropsidaceae</taxon>
        <taxon>Hygrophoropsis</taxon>
    </lineage>
</organism>
<proteinExistence type="predicted"/>
<protein>
    <submittedName>
        <fullName evidence="1">Uncharacterized protein</fullName>
    </submittedName>
</protein>
<gene>
    <name evidence="1" type="ORF">BJ138DRAFT_1162910</name>
</gene>
<accession>A0ACB8A082</accession>
<sequence length="71" mass="7999">MIGLYILCLSVWLSIVLRSISVYPGRTLSKILRMINPLDGDRSANLLQGFDLTETIRLHLGKPPTFKAQRS</sequence>